<dbReference type="RefSeq" id="WP_184213318.1">
    <property type="nucleotide sequence ID" value="NZ_JACHIP010000001.1"/>
</dbReference>
<dbReference type="InterPro" id="IPR013534">
    <property type="entry name" value="Starch_synth_cat_dom"/>
</dbReference>
<feature type="binding site" evidence="8">
    <location>
        <position position="15"/>
    </location>
    <ligand>
        <name>ADP-alpha-D-glucose</name>
        <dbReference type="ChEBI" id="CHEBI:57498"/>
    </ligand>
</feature>
<dbReference type="UniPathway" id="UPA00164"/>
<dbReference type="Pfam" id="PF08323">
    <property type="entry name" value="Glyco_transf_5"/>
    <property type="match status" value="1"/>
</dbReference>
<comment type="caution">
    <text evidence="11">The sequence shown here is derived from an EMBL/GenBank/DDBJ whole genome shotgun (WGS) entry which is preliminary data.</text>
</comment>
<dbReference type="CDD" id="cd03791">
    <property type="entry name" value="GT5_Glycogen_synthase_DULL1-like"/>
    <property type="match status" value="1"/>
</dbReference>
<evidence type="ECO:0000313" key="11">
    <source>
        <dbReference type="EMBL" id="MBB5055558.1"/>
    </source>
</evidence>
<dbReference type="GO" id="GO:0004373">
    <property type="term" value="F:alpha-1,4-glucan glucosyltransferase (UDP-glucose donor) activity"/>
    <property type="evidence" value="ECO:0007669"/>
    <property type="project" value="InterPro"/>
</dbReference>
<reference evidence="11 12" key="1">
    <citation type="submission" date="2020-08" db="EMBL/GenBank/DDBJ databases">
        <title>Genomic Encyclopedia of Type Strains, Phase IV (KMG-V): Genome sequencing to study the core and pangenomes of soil and plant-associated prokaryotes.</title>
        <authorList>
            <person name="Whitman W."/>
        </authorList>
    </citation>
    <scope>NUCLEOTIDE SEQUENCE [LARGE SCALE GENOMIC DNA]</scope>
    <source>
        <strain evidence="11 12">M8UP14</strain>
    </source>
</reference>
<evidence type="ECO:0000256" key="7">
    <source>
        <dbReference type="ARBA" id="ARBA00023056"/>
    </source>
</evidence>
<dbReference type="PANTHER" id="PTHR45825">
    <property type="entry name" value="GRANULE-BOUND STARCH SYNTHASE 1, CHLOROPLASTIC/AMYLOPLASTIC"/>
    <property type="match status" value="1"/>
</dbReference>
<dbReference type="InterPro" id="IPR001296">
    <property type="entry name" value="Glyco_trans_1"/>
</dbReference>
<keyword evidence="12" id="KW-1185">Reference proteome</keyword>
<gene>
    <name evidence="8" type="primary">glgA</name>
    <name evidence="11" type="ORF">HDF16_000227</name>
</gene>
<evidence type="ECO:0000256" key="8">
    <source>
        <dbReference type="HAMAP-Rule" id="MF_00484"/>
    </source>
</evidence>
<evidence type="ECO:0000256" key="6">
    <source>
        <dbReference type="ARBA" id="ARBA00022679"/>
    </source>
</evidence>
<comment type="function">
    <text evidence="2 8">Synthesizes alpha-1,4-glucan chains using ADP-glucose.</text>
</comment>
<comment type="similarity">
    <text evidence="4 8">Belongs to the glycosyltransferase 1 family. Bacterial/plant glycogen synthase subfamily.</text>
</comment>
<comment type="pathway">
    <text evidence="3 8">Glycan biosynthesis; glycogen biosynthesis.</text>
</comment>
<proteinExistence type="inferred from homology"/>
<feature type="domain" description="Glycosyl transferase family 1" evidence="9">
    <location>
        <begin position="295"/>
        <end position="441"/>
    </location>
</feature>
<evidence type="ECO:0000259" key="10">
    <source>
        <dbReference type="Pfam" id="PF08323"/>
    </source>
</evidence>
<dbReference type="Proteomes" id="UP000540989">
    <property type="component" value="Unassembled WGS sequence"/>
</dbReference>
<evidence type="ECO:0000256" key="4">
    <source>
        <dbReference type="ARBA" id="ARBA00010281"/>
    </source>
</evidence>
<feature type="domain" description="Starch synthase catalytic" evidence="10">
    <location>
        <begin position="3"/>
        <end position="240"/>
    </location>
</feature>
<dbReference type="InterPro" id="IPR011835">
    <property type="entry name" value="GS/SS"/>
</dbReference>
<dbReference type="PANTHER" id="PTHR45825:SF11">
    <property type="entry name" value="ALPHA AMYLASE DOMAIN-CONTAINING PROTEIN"/>
    <property type="match status" value="1"/>
</dbReference>
<dbReference type="EMBL" id="JACHIP010000001">
    <property type="protein sequence ID" value="MBB5055558.1"/>
    <property type="molecule type" value="Genomic_DNA"/>
</dbReference>
<dbReference type="HAMAP" id="MF_00484">
    <property type="entry name" value="Glycogen_synth"/>
    <property type="match status" value="1"/>
</dbReference>
<comment type="catalytic activity">
    <reaction evidence="1 8">
        <text>[(1-&gt;4)-alpha-D-glucosyl](n) + ADP-alpha-D-glucose = [(1-&gt;4)-alpha-D-glucosyl](n+1) + ADP + H(+)</text>
        <dbReference type="Rhea" id="RHEA:18189"/>
        <dbReference type="Rhea" id="RHEA-COMP:9584"/>
        <dbReference type="Rhea" id="RHEA-COMP:9587"/>
        <dbReference type="ChEBI" id="CHEBI:15378"/>
        <dbReference type="ChEBI" id="CHEBI:15444"/>
        <dbReference type="ChEBI" id="CHEBI:57498"/>
        <dbReference type="ChEBI" id="CHEBI:456216"/>
        <dbReference type="EC" id="2.4.1.21"/>
    </reaction>
</comment>
<evidence type="ECO:0000313" key="12">
    <source>
        <dbReference type="Proteomes" id="UP000540989"/>
    </source>
</evidence>
<dbReference type="GO" id="GO:0005829">
    <property type="term" value="C:cytosol"/>
    <property type="evidence" value="ECO:0007669"/>
    <property type="project" value="TreeGrafter"/>
</dbReference>
<dbReference type="GO" id="GO:0005978">
    <property type="term" value="P:glycogen biosynthetic process"/>
    <property type="evidence" value="ECO:0007669"/>
    <property type="project" value="UniProtKB-UniRule"/>
</dbReference>
<keyword evidence="7 8" id="KW-0320">Glycogen biosynthesis</keyword>
<evidence type="ECO:0000256" key="1">
    <source>
        <dbReference type="ARBA" id="ARBA00001478"/>
    </source>
</evidence>
<evidence type="ECO:0000256" key="5">
    <source>
        <dbReference type="ARBA" id="ARBA00022676"/>
    </source>
</evidence>
<organism evidence="11 12">
    <name type="scientific">Granulicella aggregans</name>
    <dbReference type="NCBI Taxonomy" id="474949"/>
    <lineage>
        <taxon>Bacteria</taxon>
        <taxon>Pseudomonadati</taxon>
        <taxon>Acidobacteriota</taxon>
        <taxon>Terriglobia</taxon>
        <taxon>Terriglobales</taxon>
        <taxon>Acidobacteriaceae</taxon>
        <taxon>Granulicella</taxon>
    </lineage>
</organism>
<name>A0A7W7Z9A2_9BACT</name>
<dbReference type="Gene3D" id="3.40.50.2000">
    <property type="entry name" value="Glycogen Phosphorylase B"/>
    <property type="match status" value="2"/>
</dbReference>
<protein>
    <recommendedName>
        <fullName evidence="8">Glycogen synthase</fullName>
        <ecNumber evidence="8">2.4.1.21</ecNumber>
    </recommendedName>
    <alternativeName>
        <fullName evidence="8">Starch [bacterial glycogen] synthase</fullName>
    </alternativeName>
</protein>
<dbReference type="GO" id="GO:0009011">
    <property type="term" value="F:alpha-1,4-glucan glucosyltransferase (ADP-glucose donor) activity"/>
    <property type="evidence" value="ECO:0007669"/>
    <property type="project" value="UniProtKB-UniRule"/>
</dbReference>
<sequence length="482" mass="53968">MYIVFAASECAPWAKTGGLADVVAALPKALVALGHKVSVFIPYYRQVAKLAPECPVVLPSVTIPFPHYNRFVQILDGGVTDGVQLYFVANSEMFDRESFYATPGGDYLDNAERFGLFSRAVIEATKVLGVPDVFHVHDWQTSILAVLLRSTYFFDPVMKGVPAVLSIHNAGYQGWFPPSTMELLLLPWDMFTFDKLETYDSVNFLKGGVLYADAITTVSRKYAEEIQTSEFGNGLEGILQRRNADLFGILNGVDYAEWDPAHDSNIAAHYTAENLAGKKKCREDLLHAFGLNDVAETTAVIGVVSRFATQKGFDFIVAIMDRLVQEDMVLVILGNGEEYYERLLTETANRFPGKVRVQVKYDNVIAHKIEAGSDMFLMPSRYEPSGLNQMYSLRYGTVPVVRATGGLEDTIDERHGGQGNGFKFWGYDPEDLLDAIKRALATFLNKEEWTGMMQRGMAQDFSWEHPAKEYVRVYERAVSNRN</sequence>
<accession>A0A7W7Z9A2</accession>
<dbReference type="SUPFAM" id="SSF53756">
    <property type="entry name" value="UDP-Glycosyltransferase/glycogen phosphorylase"/>
    <property type="match status" value="1"/>
</dbReference>
<dbReference type="Pfam" id="PF00534">
    <property type="entry name" value="Glycos_transf_1"/>
    <property type="match status" value="1"/>
</dbReference>
<evidence type="ECO:0000259" key="9">
    <source>
        <dbReference type="Pfam" id="PF00534"/>
    </source>
</evidence>
<keyword evidence="6 8" id="KW-0808">Transferase</keyword>
<keyword evidence="5 8" id="KW-0328">Glycosyltransferase</keyword>
<dbReference type="NCBIfam" id="NF001899">
    <property type="entry name" value="PRK00654.1-2"/>
    <property type="match status" value="1"/>
</dbReference>
<dbReference type="NCBIfam" id="TIGR02095">
    <property type="entry name" value="glgA"/>
    <property type="match status" value="1"/>
</dbReference>
<dbReference type="EC" id="2.4.1.21" evidence="8"/>
<evidence type="ECO:0000256" key="3">
    <source>
        <dbReference type="ARBA" id="ARBA00004964"/>
    </source>
</evidence>
<evidence type="ECO:0000256" key="2">
    <source>
        <dbReference type="ARBA" id="ARBA00002764"/>
    </source>
</evidence>
<dbReference type="AlphaFoldDB" id="A0A7W7Z9A2"/>